<keyword evidence="2 3" id="KW-0946">Virion</keyword>
<accession>A0A220T697</accession>
<evidence type="ECO:0000313" key="4">
    <source>
        <dbReference type="EMBL" id="ASK51240.1"/>
    </source>
</evidence>
<organism evidence="4 5">
    <name type="scientific">Eptesipox virus</name>
    <dbReference type="NCBI Taxonomy" id="1329402"/>
    <lineage>
        <taxon>Viruses</taxon>
        <taxon>Varidnaviria</taxon>
        <taxon>Bamfordvirae</taxon>
        <taxon>Nucleocytoviricota</taxon>
        <taxon>Pokkesviricetes</taxon>
        <taxon>Chitovirales</taxon>
        <taxon>Poxviridae</taxon>
        <taxon>Chordopoxvirinae</taxon>
        <taxon>Vespertilionpoxvirus</taxon>
        <taxon>Vespertilionpoxvirus eptesipox</taxon>
    </lineage>
</organism>
<evidence type="ECO:0000256" key="3">
    <source>
        <dbReference type="PIRNR" id="PIRNR015629"/>
    </source>
</evidence>
<gene>
    <name evidence="4" type="ORF">EPTV-WA-039</name>
</gene>
<dbReference type="Proteomes" id="UP000217428">
    <property type="component" value="Segment"/>
</dbReference>
<dbReference type="InterPro" id="IPR006749">
    <property type="entry name" value="Pox_E6"/>
</dbReference>
<reference evidence="4 5" key="1">
    <citation type="journal article" date="2017" name="Virus Genes">
        <title>Characterization of Eptesipoxvirus, a novel poxvirus from a microchiropteran bat.</title>
        <authorList>
            <person name="Tu S.L."/>
            <person name="Nakazawa Y."/>
            <person name="Gao J."/>
            <person name="Wilkins K."/>
            <person name="Gallardo-Romero N."/>
            <person name="Li Y."/>
            <person name="Emerson G.L."/>
            <person name="Carroll D.S."/>
            <person name="Upton C."/>
        </authorList>
    </citation>
    <scope>NUCLEOTIDE SEQUENCE [LARGE SCALE GENOMIC DNA]</scope>
    <source>
        <strain evidence="4 5">Washington</strain>
    </source>
</reference>
<keyword evidence="5" id="KW-1185">Reference proteome</keyword>
<proteinExistence type="predicted"/>
<sequence>MDFIRRKYLIYTIDNNIDFLKEDALNKISNFTLNHVLALKYLITNFPKQIINKDMLNNTNFYVFLHMVKCCDVYDTVLKQSFDIPSLYVRALTKNYTAFSNAIQTYKTIVGDLLKDDKFLEVIKYAKSFNEIIGVNYDLSLNPLFYHDEPIQDMEIIYYKLFKKTTFKTVKRLDVIRLMIWAYLNKQDTGLEFKDNDNQDIYTLFQKSGRIINSDMTEKFKDYIYPDKTKSSYWIWLNDEIASDSNIYENKNAVTMYDKILSYIYLEIKQGRVNKNMLKLVYMFETENYLKSILLQIIYDVPGDILSIIDSEDEDWKKYFIGLYKENFINGKTFISARTFYDDLFKIVASIDPKYFNVENVLSLFNTDPLKVKRFDDLEINSTYISNIIYETIDLDLLEMEKMQPCQIYNESTEYYIKEYNTYKFLKENDPNILYNGILTKLSQIPENKKENLFSKNILKYYLDSKLAQLGLILPNYNNDIIVSILSHLKCVEDLSTFVKYSIQYNSSILPALIKTILASFNISLIVIFQKFLRDNLYHVEAFLDKSCHLTTNDKKYIIQVIKHGRT</sequence>
<name>A0A220T697_9POXV</name>
<evidence type="ECO:0000256" key="2">
    <source>
        <dbReference type="ARBA" id="ARBA00022844"/>
    </source>
</evidence>
<dbReference type="GO" id="GO:0044423">
    <property type="term" value="C:virion component"/>
    <property type="evidence" value="ECO:0007669"/>
    <property type="project" value="UniProtKB-UniRule"/>
</dbReference>
<dbReference type="OrthoDB" id="2178at10239"/>
<dbReference type="PIRSF" id="PIRSF015629">
    <property type="entry name" value="VAC_E6R"/>
    <property type="match status" value="1"/>
</dbReference>
<comment type="subcellular location">
    <subcellularLocation>
        <location evidence="1 3">Virion</location>
    </subcellularLocation>
</comment>
<protein>
    <recommendedName>
        <fullName evidence="3">Protein E6 homolog</fullName>
    </recommendedName>
</protein>
<evidence type="ECO:0000313" key="5">
    <source>
        <dbReference type="Proteomes" id="UP000217428"/>
    </source>
</evidence>
<dbReference type="EMBL" id="KY747497">
    <property type="protein sequence ID" value="ASK51240.1"/>
    <property type="molecule type" value="Genomic_DNA"/>
</dbReference>
<evidence type="ECO:0000256" key="1">
    <source>
        <dbReference type="ARBA" id="ARBA00004328"/>
    </source>
</evidence>
<dbReference type="Pfam" id="PF04656">
    <property type="entry name" value="Pox_E6"/>
    <property type="match status" value="1"/>
</dbReference>